<feature type="domain" description="STAS" evidence="1">
    <location>
        <begin position="1"/>
        <end position="114"/>
    </location>
</feature>
<name>A0A7G9SJ70_9SPHN</name>
<dbReference type="InterPro" id="IPR002645">
    <property type="entry name" value="STAS_dom"/>
</dbReference>
<evidence type="ECO:0000313" key="3">
    <source>
        <dbReference type="Proteomes" id="UP000515971"/>
    </source>
</evidence>
<evidence type="ECO:0000259" key="1">
    <source>
        <dbReference type="PROSITE" id="PS50801"/>
    </source>
</evidence>
<dbReference type="PROSITE" id="PS50801">
    <property type="entry name" value="STAS"/>
    <property type="match status" value="1"/>
</dbReference>
<dbReference type="EMBL" id="CP060718">
    <property type="protein sequence ID" value="QNN67895.1"/>
    <property type="molecule type" value="Genomic_DNA"/>
</dbReference>
<accession>A0A7G9SJ70</accession>
<keyword evidence="3" id="KW-1185">Reference proteome</keyword>
<dbReference type="PANTHER" id="PTHR33495">
    <property type="entry name" value="ANTI-SIGMA FACTOR ANTAGONIST TM_1081-RELATED-RELATED"/>
    <property type="match status" value="1"/>
</dbReference>
<dbReference type="RefSeq" id="WP_187538891.1">
    <property type="nucleotide sequence ID" value="NZ_BAABJT010000001.1"/>
</dbReference>
<dbReference type="Gene3D" id="3.30.750.24">
    <property type="entry name" value="STAS domain"/>
    <property type="match status" value="1"/>
</dbReference>
<reference evidence="2 3" key="1">
    <citation type="submission" date="2020-08" db="EMBL/GenBank/DDBJ databases">
        <title>Genome sequence of Sphingomonas lutea KCTC 23642T.</title>
        <authorList>
            <person name="Hyun D.-W."/>
            <person name="Bae J.-W."/>
        </authorList>
    </citation>
    <scope>NUCLEOTIDE SEQUENCE [LARGE SCALE GENOMIC DNA]</scope>
    <source>
        <strain evidence="2 3">KCTC 23642</strain>
    </source>
</reference>
<dbReference type="SUPFAM" id="SSF52091">
    <property type="entry name" value="SpoIIaa-like"/>
    <property type="match status" value="1"/>
</dbReference>
<dbReference type="Pfam" id="PF01740">
    <property type="entry name" value="STAS"/>
    <property type="match status" value="1"/>
</dbReference>
<dbReference type="AlphaFoldDB" id="A0A7G9SJ70"/>
<protein>
    <submittedName>
        <fullName evidence="2">STAS domain-containing protein</fullName>
    </submittedName>
</protein>
<organism evidence="2 3">
    <name type="scientific">Sphingomonas lutea</name>
    <dbReference type="NCBI Taxonomy" id="1045317"/>
    <lineage>
        <taxon>Bacteria</taxon>
        <taxon>Pseudomonadati</taxon>
        <taxon>Pseudomonadota</taxon>
        <taxon>Alphaproteobacteria</taxon>
        <taxon>Sphingomonadales</taxon>
        <taxon>Sphingomonadaceae</taxon>
        <taxon>Sphingomonas</taxon>
    </lineage>
</organism>
<dbReference type="PANTHER" id="PTHR33495:SF2">
    <property type="entry name" value="ANTI-SIGMA FACTOR ANTAGONIST TM_1081-RELATED"/>
    <property type="match status" value="1"/>
</dbReference>
<sequence>MEVSYGRSTEALIVTANGRVDESSWSEFSAYLVDGVRNAANQSLWTMIIDLSKIDYMSSRGLRALTIARQEGIASGVSVRLAVPNEVMREILSISRYNRLFPVDESLPPDIASLT</sequence>
<dbReference type="Proteomes" id="UP000515971">
    <property type="component" value="Chromosome"/>
</dbReference>
<gene>
    <name evidence="2" type="ORF">H9L13_02950</name>
</gene>
<dbReference type="CDD" id="cd07043">
    <property type="entry name" value="STAS_anti-anti-sigma_factors"/>
    <property type="match status" value="1"/>
</dbReference>
<evidence type="ECO:0000313" key="2">
    <source>
        <dbReference type="EMBL" id="QNN67895.1"/>
    </source>
</evidence>
<dbReference type="GO" id="GO:0043856">
    <property type="term" value="F:anti-sigma factor antagonist activity"/>
    <property type="evidence" value="ECO:0007669"/>
    <property type="project" value="TreeGrafter"/>
</dbReference>
<proteinExistence type="predicted"/>
<dbReference type="KEGG" id="slut:H9L13_02950"/>
<dbReference type="InterPro" id="IPR036513">
    <property type="entry name" value="STAS_dom_sf"/>
</dbReference>